<dbReference type="AlphaFoldDB" id="A0A9X4E2G3"/>
<keyword evidence="2" id="KW-0378">Hydrolase</keyword>
<evidence type="ECO:0000313" key="8">
    <source>
        <dbReference type="EMBL" id="WWY03106.1"/>
    </source>
</evidence>
<feature type="domain" description="Exonuclease" evidence="6">
    <location>
        <begin position="3"/>
        <end position="167"/>
    </location>
</feature>
<evidence type="ECO:0000256" key="1">
    <source>
        <dbReference type="ARBA" id="ARBA00022722"/>
    </source>
</evidence>
<dbReference type="EMBL" id="CP146598">
    <property type="protein sequence ID" value="WWY03106.1"/>
    <property type="molecule type" value="Genomic_DNA"/>
</dbReference>
<dbReference type="InterPro" id="IPR012337">
    <property type="entry name" value="RNaseH-like_sf"/>
</dbReference>
<dbReference type="EMBL" id="JAPQFL010000005">
    <property type="protein sequence ID" value="MDD9328233.1"/>
    <property type="molecule type" value="Genomic_DNA"/>
</dbReference>
<accession>A0A9X4E2G3</accession>
<dbReference type="GO" id="GO:0008408">
    <property type="term" value="F:3'-5' exonuclease activity"/>
    <property type="evidence" value="ECO:0007669"/>
    <property type="project" value="TreeGrafter"/>
</dbReference>
<keyword evidence="1" id="KW-0540">Nuclease</keyword>
<proteinExistence type="predicted"/>
<dbReference type="RefSeq" id="WP_274585338.1">
    <property type="nucleotide sequence ID" value="NZ_CP146598.1"/>
</dbReference>
<organism evidence="7">
    <name type="scientific">Neisseria leonii</name>
    <dbReference type="NCBI Taxonomy" id="2995413"/>
    <lineage>
        <taxon>Bacteria</taxon>
        <taxon>Pseudomonadati</taxon>
        <taxon>Pseudomonadota</taxon>
        <taxon>Betaproteobacteria</taxon>
        <taxon>Neisseriales</taxon>
        <taxon>Neisseriaceae</taxon>
        <taxon>Neisseria</taxon>
    </lineage>
</organism>
<sequence length="192" mass="21716">MKSILGIDTETTGLTRDDCIVQLALVRLNPLTFETEERYGTLVYTDVPVHPKAQAVHGISPEMLAGAPSWEEVLRDSPLLPWLESADIILGHNVGFDLRMLGVPKEDPRPRLDTWHICRSLFPGWRNHKLQTCVAELGLPQRQAHDALGDIESSADIVRYLHRQYGMDLDAALDAPNLLKRLYIRRFGQTKK</sequence>
<comment type="subunit">
    <text evidence="5">DNA polymerase III contains a core (composed of alpha, epsilon and theta chains) that associates with a tau subunit. This core dimerizes to form the POLIII' complex. PolIII' associates with the gamma complex (composed of gamma, delta, delta', psi and chi chains) and with the beta chain to form the complete DNA polymerase III complex.</text>
</comment>
<reference evidence="7" key="1">
    <citation type="submission" date="2022-10" db="EMBL/GenBank/DDBJ databases">
        <authorList>
            <person name="Boutroux M."/>
        </authorList>
    </citation>
    <scope>NUCLEOTIDE SEQUENCE</scope>
    <source>
        <strain evidence="7">51.81</strain>
    </source>
</reference>
<evidence type="ECO:0000256" key="5">
    <source>
        <dbReference type="ARBA" id="ARBA00026073"/>
    </source>
</evidence>
<dbReference type="Proteomes" id="UP001149607">
    <property type="component" value="Chromosome"/>
</dbReference>
<evidence type="ECO:0000256" key="4">
    <source>
        <dbReference type="ARBA" id="ARBA00025483"/>
    </source>
</evidence>
<keyword evidence="9" id="KW-1185">Reference proteome</keyword>
<gene>
    <name evidence="7" type="ORF">ORY91_001653</name>
    <name evidence="8" type="ORF">V9W64_10570</name>
</gene>
<dbReference type="FunFam" id="3.30.420.10:FF:000045">
    <property type="entry name" value="3'-5' exonuclease DinG"/>
    <property type="match status" value="1"/>
</dbReference>
<dbReference type="Gene3D" id="3.30.420.10">
    <property type="entry name" value="Ribonuclease H-like superfamily/Ribonuclease H"/>
    <property type="match status" value="1"/>
</dbReference>
<comment type="function">
    <text evidence="4">DNA polymerase III is a complex, multichain enzyme responsible for most of the replicative synthesis in bacteria. The epsilon subunit contain the editing function and is a proofreading 3'-5' exonuclease.</text>
</comment>
<dbReference type="SUPFAM" id="SSF53098">
    <property type="entry name" value="Ribonuclease H-like"/>
    <property type="match status" value="1"/>
</dbReference>
<evidence type="ECO:0000313" key="7">
    <source>
        <dbReference type="EMBL" id="MDD9328233.1"/>
    </source>
</evidence>
<evidence type="ECO:0000313" key="9">
    <source>
        <dbReference type="Proteomes" id="UP001149607"/>
    </source>
</evidence>
<dbReference type="InterPro" id="IPR036397">
    <property type="entry name" value="RNaseH_sf"/>
</dbReference>
<evidence type="ECO:0000256" key="3">
    <source>
        <dbReference type="ARBA" id="ARBA00022839"/>
    </source>
</evidence>
<dbReference type="PANTHER" id="PTHR30231">
    <property type="entry name" value="DNA POLYMERASE III SUBUNIT EPSILON"/>
    <property type="match status" value="1"/>
</dbReference>
<dbReference type="Pfam" id="PF00929">
    <property type="entry name" value="RNase_T"/>
    <property type="match status" value="1"/>
</dbReference>
<dbReference type="CDD" id="cd06127">
    <property type="entry name" value="DEDDh"/>
    <property type="match status" value="1"/>
</dbReference>
<dbReference type="GO" id="GO:0006259">
    <property type="term" value="P:DNA metabolic process"/>
    <property type="evidence" value="ECO:0007669"/>
    <property type="project" value="UniProtKB-ARBA"/>
</dbReference>
<keyword evidence="3 7" id="KW-0269">Exonuclease</keyword>
<evidence type="ECO:0000259" key="6">
    <source>
        <dbReference type="SMART" id="SM00479"/>
    </source>
</evidence>
<name>A0A9X4E2G3_9NEIS</name>
<dbReference type="SMART" id="SM00479">
    <property type="entry name" value="EXOIII"/>
    <property type="match status" value="1"/>
</dbReference>
<reference evidence="8" key="2">
    <citation type="submission" date="2024-02" db="EMBL/GenBank/DDBJ databases">
        <title>Neisseria leonii sp. nov.</title>
        <authorList>
            <person name="Boutroux M."/>
            <person name="Favre-Rochex S."/>
            <person name="Gorgette O."/>
            <person name="Touak G."/>
            <person name="Muhle E."/>
            <person name="Chesneau O."/>
            <person name="Clermont D."/>
            <person name="Rahi P."/>
        </authorList>
    </citation>
    <scope>NUCLEOTIDE SEQUENCE</scope>
    <source>
        <strain evidence="8">51.81</strain>
    </source>
</reference>
<protein>
    <submittedName>
        <fullName evidence="7">3'-5' exonuclease</fullName>
    </submittedName>
</protein>
<dbReference type="InterPro" id="IPR013520">
    <property type="entry name" value="Ribonucl_H"/>
</dbReference>
<dbReference type="GO" id="GO:0003676">
    <property type="term" value="F:nucleic acid binding"/>
    <property type="evidence" value="ECO:0007669"/>
    <property type="project" value="InterPro"/>
</dbReference>
<dbReference type="PANTHER" id="PTHR30231:SF4">
    <property type="entry name" value="PROTEIN NEN2"/>
    <property type="match status" value="1"/>
</dbReference>
<evidence type="ECO:0000256" key="2">
    <source>
        <dbReference type="ARBA" id="ARBA00022801"/>
    </source>
</evidence>